<dbReference type="Proteomes" id="UP000050443">
    <property type="component" value="Unassembled WGS sequence"/>
</dbReference>
<dbReference type="EMBL" id="JRLF01000004">
    <property type="protein sequence ID" value="KQB42979.1"/>
    <property type="molecule type" value="Genomic_DNA"/>
</dbReference>
<proteinExistence type="predicted"/>
<gene>
    <name evidence="1" type="ORF">RC62_3146</name>
</gene>
<evidence type="ECO:0000313" key="1">
    <source>
        <dbReference type="EMBL" id="KQB42979.1"/>
    </source>
</evidence>
<dbReference type="PATRIC" id="fig|362413.3.peg.3071"/>
<reference evidence="1 2" key="1">
    <citation type="submission" date="2014-09" db="EMBL/GenBank/DDBJ databases">
        <title>Genome sequence of Flavobacterium aquidurense RC62.</title>
        <authorList>
            <person name="Kim J.F."/>
            <person name="Kwak M.-J."/>
        </authorList>
    </citation>
    <scope>NUCLEOTIDE SEQUENCE [LARGE SCALE GENOMIC DNA]</scope>
    <source>
        <strain evidence="1 2">RC62</strain>
    </source>
</reference>
<comment type="caution">
    <text evidence="1">The sequence shown here is derived from an EMBL/GenBank/DDBJ whole genome shotgun (WGS) entry which is preliminary data.</text>
</comment>
<organism evidence="1 2">
    <name type="scientific">Flavobacterium aquidurense</name>
    <dbReference type="NCBI Taxonomy" id="362413"/>
    <lineage>
        <taxon>Bacteria</taxon>
        <taxon>Pseudomonadati</taxon>
        <taxon>Bacteroidota</taxon>
        <taxon>Flavobacteriia</taxon>
        <taxon>Flavobacteriales</taxon>
        <taxon>Flavobacteriaceae</taxon>
        <taxon>Flavobacterium</taxon>
    </lineage>
</organism>
<name>A0A0Q0Y2K2_9FLAO</name>
<evidence type="ECO:0000313" key="2">
    <source>
        <dbReference type="Proteomes" id="UP000050443"/>
    </source>
</evidence>
<protein>
    <submittedName>
        <fullName evidence="1">Uncharacterized protein</fullName>
    </submittedName>
</protein>
<dbReference type="AlphaFoldDB" id="A0A0Q0Y2K2"/>
<sequence>MKKDKKHILYSNFLLSKCDLKLIKCKEFSKEVKSAGSVYS</sequence>
<accession>A0A0Q0Y2K2</accession>